<name>A0ABV5ITU2_9ACTN</name>
<dbReference type="PANTHER" id="PTHR43537:SF5">
    <property type="entry name" value="UXU OPERON TRANSCRIPTIONAL REGULATOR"/>
    <property type="match status" value="1"/>
</dbReference>
<sequence>MMGSEDAASARDMRPPTKEAVARRLELELLSGQHPAGSKLESERVLSQRFRVSRPMIREVLRRLEQQGIIEVVPGRGSFVRDVRITDAVRPLDALYRQRKPTSRDVISARMMLERETAALAAQHATPEDLRVIEEMLLRFDEARDLVSRARADVAFHAAVAAASRNPVIEAMFGSIVTLTFELMLRSLGDPSVSREGLPYHREILEAITARDPEAASNAMAAHLEVALRTYGDDLDQSLDLVAQRKIEQLMDLSAD</sequence>
<dbReference type="InterPro" id="IPR000524">
    <property type="entry name" value="Tscrpt_reg_HTH_GntR"/>
</dbReference>
<keyword evidence="1" id="KW-0805">Transcription regulation</keyword>
<dbReference type="SUPFAM" id="SSF48008">
    <property type="entry name" value="GntR ligand-binding domain-like"/>
    <property type="match status" value="1"/>
</dbReference>
<evidence type="ECO:0000259" key="4">
    <source>
        <dbReference type="PROSITE" id="PS50949"/>
    </source>
</evidence>
<evidence type="ECO:0000313" key="5">
    <source>
        <dbReference type="EMBL" id="MFB9207712.1"/>
    </source>
</evidence>
<dbReference type="PANTHER" id="PTHR43537">
    <property type="entry name" value="TRANSCRIPTIONAL REGULATOR, GNTR FAMILY"/>
    <property type="match status" value="1"/>
</dbReference>
<dbReference type="PRINTS" id="PR00035">
    <property type="entry name" value="HTHGNTR"/>
</dbReference>
<reference evidence="5 6" key="1">
    <citation type="submission" date="2024-09" db="EMBL/GenBank/DDBJ databases">
        <authorList>
            <person name="Sun Q."/>
            <person name="Mori K."/>
        </authorList>
    </citation>
    <scope>NUCLEOTIDE SEQUENCE [LARGE SCALE GENOMIC DNA]</scope>
    <source>
        <strain evidence="5 6">CCM 3426</strain>
    </source>
</reference>
<dbReference type="InterPro" id="IPR036390">
    <property type="entry name" value="WH_DNA-bd_sf"/>
</dbReference>
<protein>
    <submittedName>
        <fullName evidence="5">FadR/GntR family transcriptional regulator</fullName>
    </submittedName>
</protein>
<dbReference type="Gene3D" id="1.10.10.10">
    <property type="entry name" value="Winged helix-like DNA-binding domain superfamily/Winged helix DNA-binding domain"/>
    <property type="match status" value="1"/>
</dbReference>
<keyword evidence="3" id="KW-0804">Transcription</keyword>
<keyword evidence="6" id="KW-1185">Reference proteome</keyword>
<evidence type="ECO:0000256" key="1">
    <source>
        <dbReference type="ARBA" id="ARBA00023015"/>
    </source>
</evidence>
<proteinExistence type="predicted"/>
<dbReference type="SUPFAM" id="SSF46785">
    <property type="entry name" value="Winged helix' DNA-binding domain"/>
    <property type="match status" value="1"/>
</dbReference>
<feature type="domain" description="HTH gntR-type" evidence="4">
    <location>
        <begin position="15"/>
        <end position="83"/>
    </location>
</feature>
<dbReference type="InterPro" id="IPR011711">
    <property type="entry name" value="GntR_C"/>
</dbReference>
<dbReference type="SMART" id="SM00895">
    <property type="entry name" value="FCD"/>
    <property type="match status" value="1"/>
</dbReference>
<dbReference type="CDD" id="cd07377">
    <property type="entry name" value="WHTH_GntR"/>
    <property type="match status" value="1"/>
</dbReference>
<dbReference type="RefSeq" id="WP_229824634.1">
    <property type="nucleotide sequence ID" value="NZ_BMRC01000018.1"/>
</dbReference>
<dbReference type="Pfam" id="PF00392">
    <property type="entry name" value="GntR"/>
    <property type="match status" value="1"/>
</dbReference>
<dbReference type="EMBL" id="JBHMEI010000063">
    <property type="protein sequence ID" value="MFB9207712.1"/>
    <property type="molecule type" value="Genomic_DNA"/>
</dbReference>
<evidence type="ECO:0000313" key="6">
    <source>
        <dbReference type="Proteomes" id="UP001589647"/>
    </source>
</evidence>
<dbReference type="Pfam" id="PF07729">
    <property type="entry name" value="FCD"/>
    <property type="match status" value="1"/>
</dbReference>
<keyword evidence="2" id="KW-0238">DNA-binding</keyword>
<dbReference type="Proteomes" id="UP001589647">
    <property type="component" value="Unassembled WGS sequence"/>
</dbReference>
<dbReference type="Gene3D" id="1.20.120.530">
    <property type="entry name" value="GntR ligand-binding domain-like"/>
    <property type="match status" value="1"/>
</dbReference>
<dbReference type="SMART" id="SM00345">
    <property type="entry name" value="HTH_GNTR"/>
    <property type="match status" value="1"/>
</dbReference>
<evidence type="ECO:0000256" key="2">
    <source>
        <dbReference type="ARBA" id="ARBA00023125"/>
    </source>
</evidence>
<comment type="caution">
    <text evidence="5">The sequence shown here is derived from an EMBL/GenBank/DDBJ whole genome shotgun (WGS) entry which is preliminary data.</text>
</comment>
<dbReference type="PROSITE" id="PS50949">
    <property type="entry name" value="HTH_GNTR"/>
    <property type="match status" value="1"/>
</dbReference>
<dbReference type="InterPro" id="IPR008920">
    <property type="entry name" value="TF_FadR/GntR_C"/>
</dbReference>
<gene>
    <name evidence="5" type="ORF">ACFFV7_41475</name>
</gene>
<evidence type="ECO:0000256" key="3">
    <source>
        <dbReference type="ARBA" id="ARBA00023163"/>
    </source>
</evidence>
<organism evidence="5 6">
    <name type="scientific">Nonomuraea spiralis</name>
    <dbReference type="NCBI Taxonomy" id="46182"/>
    <lineage>
        <taxon>Bacteria</taxon>
        <taxon>Bacillati</taxon>
        <taxon>Actinomycetota</taxon>
        <taxon>Actinomycetes</taxon>
        <taxon>Streptosporangiales</taxon>
        <taxon>Streptosporangiaceae</taxon>
        <taxon>Nonomuraea</taxon>
    </lineage>
</organism>
<accession>A0ABV5ITU2</accession>
<dbReference type="InterPro" id="IPR036388">
    <property type="entry name" value="WH-like_DNA-bd_sf"/>
</dbReference>